<keyword evidence="3" id="KW-1185">Reference proteome</keyword>
<sequence length="80" mass="8522">MTGDRPTAPLPIPGGAGTAPPAVWVRQIRKDNNGGSEFIGNAFQITGAVGDIDDLKKVQTSNGISFILFWNSFEMGNDKD</sequence>
<proteinExistence type="predicted"/>
<comment type="caution">
    <text evidence="2">The sequence shown here is derived from an EMBL/GenBank/DDBJ whole genome shotgun (WGS) entry which is preliminary data.</text>
</comment>
<evidence type="ECO:0000313" key="3">
    <source>
        <dbReference type="Proteomes" id="UP001642484"/>
    </source>
</evidence>
<gene>
    <name evidence="2" type="ORF">CCMP2556_LOCUS46239</name>
</gene>
<evidence type="ECO:0000256" key="1">
    <source>
        <dbReference type="SAM" id="MobiDB-lite"/>
    </source>
</evidence>
<evidence type="ECO:0000313" key="2">
    <source>
        <dbReference type="EMBL" id="CAK9097377.1"/>
    </source>
</evidence>
<dbReference type="Proteomes" id="UP001642484">
    <property type="component" value="Unassembled WGS sequence"/>
</dbReference>
<dbReference type="EMBL" id="CAXAMN010025717">
    <property type="protein sequence ID" value="CAK9097377.1"/>
    <property type="molecule type" value="Genomic_DNA"/>
</dbReference>
<accession>A0ABP0R9V8</accession>
<feature type="region of interest" description="Disordered" evidence="1">
    <location>
        <begin position="1"/>
        <end position="20"/>
    </location>
</feature>
<name>A0ABP0R9V8_9DINO</name>
<organism evidence="2 3">
    <name type="scientific">Durusdinium trenchii</name>
    <dbReference type="NCBI Taxonomy" id="1381693"/>
    <lineage>
        <taxon>Eukaryota</taxon>
        <taxon>Sar</taxon>
        <taxon>Alveolata</taxon>
        <taxon>Dinophyceae</taxon>
        <taxon>Suessiales</taxon>
        <taxon>Symbiodiniaceae</taxon>
        <taxon>Durusdinium</taxon>
    </lineage>
</organism>
<protein>
    <submittedName>
        <fullName evidence="2">Uncharacterized protein</fullName>
    </submittedName>
</protein>
<reference evidence="2 3" key="1">
    <citation type="submission" date="2024-02" db="EMBL/GenBank/DDBJ databases">
        <authorList>
            <person name="Chen Y."/>
            <person name="Shah S."/>
            <person name="Dougan E. K."/>
            <person name="Thang M."/>
            <person name="Chan C."/>
        </authorList>
    </citation>
    <scope>NUCLEOTIDE SEQUENCE [LARGE SCALE GENOMIC DNA]</scope>
</reference>